<gene>
    <name evidence="1" type="ORF">RIMI_LOCUS20309485</name>
</gene>
<organism evidence="1 2">
    <name type="scientific">Ranitomeya imitator</name>
    <name type="common">mimic poison frog</name>
    <dbReference type="NCBI Taxonomy" id="111125"/>
    <lineage>
        <taxon>Eukaryota</taxon>
        <taxon>Metazoa</taxon>
        <taxon>Chordata</taxon>
        <taxon>Craniata</taxon>
        <taxon>Vertebrata</taxon>
        <taxon>Euteleostomi</taxon>
        <taxon>Amphibia</taxon>
        <taxon>Batrachia</taxon>
        <taxon>Anura</taxon>
        <taxon>Neobatrachia</taxon>
        <taxon>Hyloidea</taxon>
        <taxon>Dendrobatidae</taxon>
        <taxon>Dendrobatinae</taxon>
        <taxon>Ranitomeya</taxon>
    </lineage>
</organism>
<dbReference type="InterPro" id="IPR053270">
    <property type="entry name" value="Fv1_restriction_factor"/>
</dbReference>
<dbReference type="EMBL" id="CAUEEQ010067552">
    <property type="protein sequence ID" value="CAJ0965454.1"/>
    <property type="molecule type" value="Genomic_DNA"/>
</dbReference>
<accession>A0ABN9MFP9</accession>
<dbReference type="PANTHER" id="PTHR48195">
    <property type="entry name" value="FRIEND VIRUS SUSCEPTIBILITY PROTEIN 1"/>
    <property type="match status" value="1"/>
</dbReference>
<reference evidence="1" key="1">
    <citation type="submission" date="2023-07" db="EMBL/GenBank/DDBJ databases">
        <authorList>
            <person name="Stuckert A."/>
        </authorList>
    </citation>
    <scope>NUCLEOTIDE SEQUENCE</scope>
</reference>
<name>A0ABN9MFP9_9NEOB</name>
<protein>
    <recommendedName>
        <fullName evidence="3">Vitellogenin</fullName>
    </recommendedName>
</protein>
<evidence type="ECO:0000313" key="2">
    <source>
        <dbReference type="Proteomes" id="UP001176940"/>
    </source>
</evidence>
<dbReference type="Proteomes" id="UP001176940">
    <property type="component" value="Unassembled WGS sequence"/>
</dbReference>
<sequence>MDECDGYQHVAERLPYIGNLRENKEIDLPLNPQVAAHEIQVDIVDDPKFVQLSHEPVVKEAFHTLIIQQPHVVYSMLDIVAMALQHKYPSEAHWPPNEKPWFTLKDCAWKLEVEDMKNAISASTYDDYMQVVVSVSVRDHIIKNAPAAYKHIMMTPIVNMTGKTIANTLEAIRQLGDLGDWGPKQKVIFPLKRSMTMSKVISILDPVLPRKVAGLVEQMKAMTSEQMVVYWELESGVVMGEH</sequence>
<evidence type="ECO:0000313" key="1">
    <source>
        <dbReference type="EMBL" id="CAJ0965454.1"/>
    </source>
</evidence>
<dbReference type="PANTHER" id="PTHR48195:SF1">
    <property type="entry name" value="RIKEN CDNA 2410002F23 GENE"/>
    <property type="match status" value="1"/>
</dbReference>
<proteinExistence type="predicted"/>
<evidence type="ECO:0008006" key="3">
    <source>
        <dbReference type="Google" id="ProtNLM"/>
    </source>
</evidence>
<comment type="caution">
    <text evidence="1">The sequence shown here is derived from an EMBL/GenBank/DDBJ whole genome shotgun (WGS) entry which is preliminary data.</text>
</comment>
<keyword evidence="2" id="KW-1185">Reference proteome</keyword>